<dbReference type="InterPro" id="IPR049901">
    <property type="entry name" value="PV_NS1-NUC"/>
</dbReference>
<keyword evidence="8" id="KW-0190">Covalent protein-DNA linkage</keyword>
<reference evidence="12" key="1">
    <citation type="journal article" date="2018" name="Virus Res.">
        <title>An endogenous adeno-associated virus element in elephants.</title>
        <authorList>
            <person name="Kobayashi Y."/>
            <person name="Shimazu T."/>
            <person name="Murata K."/>
            <person name="Itou T."/>
            <person name="Suzuki Y."/>
        </authorList>
    </citation>
    <scope>NUCLEOTIDE SEQUENCE</scope>
    <source>
        <tissue evidence="12">Liver</tissue>
    </source>
</reference>
<dbReference type="PROSITE" id="PS52022">
    <property type="entry name" value="PV_NS1_NUC"/>
    <property type="match status" value="1"/>
</dbReference>
<protein>
    <submittedName>
        <fullName evidence="12">Uncharacterized protein</fullName>
    </submittedName>
</protein>
<dbReference type="SUPFAM" id="SSF55464">
    <property type="entry name" value="Origin of replication-binding domain, RBD-like"/>
    <property type="match status" value="1"/>
</dbReference>
<evidence type="ECO:0000256" key="4">
    <source>
        <dbReference type="ARBA" id="ARBA00022723"/>
    </source>
</evidence>
<dbReference type="GO" id="GO:0046872">
    <property type="term" value="F:metal ion binding"/>
    <property type="evidence" value="ECO:0007669"/>
    <property type="project" value="UniProtKB-KW"/>
</dbReference>
<dbReference type="PROSITE" id="PS51206">
    <property type="entry name" value="SF3_HELICASE_1"/>
    <property type="match status" value="1"/>
</dbReference>
<sequence>MSFYEFILSLPTDVEDHLPSVPDSFMTWLLEAEILLPDWSDLEFDQIEMHHVTLGDKLFREMHKFWCGCLKKESKFFVQLEKGTDFTHLHCLLEADGVKSMVVGRYLNQIKENLIKRIFRGTEPKVPNWLAATKTKSEGGANKLRSQSYIPAYLLPKSQPELQWAWTNIEGYKKATLILSELARLLAEHGASRPASAGLQLENGPVIKTKQSQNYMELVNWLVENGITSEKQWIQENQNSYLSFNVTSNERAQIKSALDNSSEIMSLTKSAPDYLVGADPPEDLTQNRIYQLFQMNNYDPAYAGSILLGWCQRSFNKRNAVWLFGPATTGKTNLAEAIAHTMPFYGCVNWTNENFPFNNCFDKLLIWWEAGKMTAKVVEPAKAIFGGSKVCVDQKCKVSQQIDATPVIITSNRDMCMVVDGNSTTFEHKQPLEDRMFRFVFSKRLEPDFGKITKREVKEFFKWAELNLREIRHEFIVKHALSACVGSNSVKCPAPCDKGYKSPEKRPRLSVAAEIPIEVDVIHRRSGKISDYLTRYPCPCEFHADSVKLLEPCVECEYLNRKKNGCLDHGVTNCPKCHGLAPWDAVE</sequence>
<dbReference type="GO" id="GO:0004519">
    <property type="term" value="F:endonuclease activity"/>
    <property type="evidence" value="ECO:0007669"/>
    <property type="project" value="UniProtKB-KW"/>
</dbReference>
<evidence type="ECO:0000256" key="8">
    <source>
        <dbReference type="ARBA" id="ARBA00023124"/>
    </source>
</evidence>
<dbReference type="GO" id="GO:0006260">
    <property type="term" value="P:DNA replication"/>
    <property type="evidence" value="ECO:0007669"/>
    <property type="project" value="UniProtKB-KW"/>
</dbReference>
<dbReference type="InterPro" id="IPR027417">
    <property type="entry name" value="P-loop_NTPase"/>
</dbReference>
<keyword evidence="4" id="KW-0479">Metal-binding</keyword>
<dbReference type="InterPro" id="IPR014015">
    <property type="entry name" value="Helicase_SF3_DNA-vir"/>
</dbReference>
<feature type="domain" description="PV NS1-Nuc" evidence="11">
    <location>
        <begin position="1"/>
        <end position="193"/>
    </location>
</feature>
<accession>A0A348AYV6</accession>
<dbReference type="GO" id="GO:0005524">
    <property type="term" value="F:ATP binding"/>
    <property type="evidence" value="ECO:0007669"/>
    <property type="project" value="UniProtKB-KW"/>
</dbReference>
<keyword evidence="5" id="KW-0547">Nucleotide-binding</keyword>
<evidence type="ECO:0000259" key="10">
    <source>
        <dbReference type="PROSITE" id="PS51206"/>
    </source>
</evidence>
<organism evidence="12">
    <name type="scientific">Elephas maximus</name>
    <name type="common">Indian elephant</name>
    <dbReference type="NCBI Taxonomy" id="9783"/>
    <lineage>
        <taxon>Eukaryota</taxon>
        <taxon>Metazoa</taxon>
        <taxon>Chordata</taxon>
        <taxon>Craniata</taxon>
        <taxon>Vertebrata</taxon>
        <taxon>Euteleostomi</taxon>
        <taxon>Mammalia</taxon>
        <taxon>Eutheria</taxon>
        <taxon>Afrotheria</taxon>
        <taxon>Proboscidea</taxon>
        <taxon>Elephantidae</taxon>
        <taxon>Elephas</taxon>
    </lineage>
</organism>
<dbReference type="EMBL" id="LC372536">
    <property type="protein sequence ID" value="BBD14174.1"/>
    <property type="molecule type" value="Genomic_DNA"/>
</dbReference>
<dbReference type="AlphaFoldDB" id="A0A348AYV6"/>
<keyword evidence="6" id="KW-0378">Hydrolase</keyword>
<name>A0A348AYV6_ELEMA</name>
<evidence type="ECO:0000259" key="11">
    <source>
        <dbReference type="PROSITE" id="PS52022"/>
    </source>
</evidence>
<evidence type="ECO:0000256" key="3">
    <source>
        <dbReference type="ARBA" id="ARBA00022722"/>
    </source>
</evidence>
<evidence type="ECO:0000256" key="7">
    <source>
        <dbReference type="ARBA" id="ARBA00022840"/>
    </source>
</evidence>
<keyword evidence="7" id="KW-0067">ATP-binding</keyword>
<keyword evidence="2" id="KW-0235">DNA replication</keyword>
<dbReference type="Gene3D" id="3.40.1310.20">
    <property type="match status" value="1"/>
</dbReference>
<evidence type="ECO:0000256" key="2">
    <source>
        <dbReference type="ARBA" id="ARBA00022705"/>
    </source>
</evidence>
<keyword evidence="3" id="KW-0540">Nuclease</keyword>
<dbReference type="GO" id="GO:0019079">
    <property type="term" value="P:viral genome replication"/>
    <property type="evidence" value="ECO:0007669"/>
    <property type="project" value="InterPro"/>
</dbReference>
<evidence type="ECO:0000256" key="9">
    <source>
        <dbReference type="ARBA" id="ARBA00023125"/>
    </source>
</evidence>
<keyword evidence="6" id="KW-0255">Endonuclease</keyword>
<dbReference type="Gene3D" id="3.40.50.300">
    <property type="entry name" value="P-loop containing nucleotide triphosphate hydrolases"/>
    <property type="match status" value="1"/>
</dbReference>
<proteinExistence type="predicted"/>
<dbReference type="Pfam" id="PF08724">
    <property type="entry name" value="Rep_N"/>
    <property type="match status" value="1"/>
</dbReference>
<gene>
    <name evidence="12" type="primary">enAAV-rep</name>
</gene>
<keyword evidence="9" id="KW-0238">DNA-binding</keyword>
<feature type="domain" description="SF3 helicase" evidence="10">
    <location>
        <begin position="299"/>
        <end position="454"/>
    </location>
</feature>
<evidence type="ECO:0000256" key="5">
    <source>
        <dbReference type="ARBA" id="ARBA00022741"/>
    </source>
</evidence>
<dbReference type="InterPro" id="IPR014835">
    <property type="entry name" value="NS1-Nuc"/>
</dbReference>
<dbReference type="Pfam" id="PF01057">
    <property type="entry name" value="Parvo_NS1"/>
    <property type="match status" value="1"/>
</dbReference>
<dbReference type="GO" id="GO:0003677">
    <property type="term" value="F:DNA binding"/>
    <property type="evidence" value="ECO:0007669"/>
    <property type="project" value="UniProtKB-KW"/>
</dbReference>
<evidence type="ECO:0000313" key="12">
    <source>
        <dbReference type="EMBL" id="BBD14174.1"/>
    </source>
</evidence>
<evidence type="ECO:0000256" key="1">
    <source>
        <dbReference type="ARBA" id="ARBA00022562"/>
    </source>
</evidence>
<dbReference type="SUPFAM" id="SSF52540">
    <property type="entry name" value="P-loop containing nucleoside triphosphate hydrolases"/>
    <property type="match status" value="1"/>
</dbReference>
<keyword evidence="1" id="KW-1048">Host nucleus</keyword>
<dbReference type="Gene3D" id="1.10.10.950">
    <property type="match status" value="1"/>
</dbReference>
<evidence type="ECO:0000256" key="6">
    <source>
        <dbReference type="ARBA" id="ARBA00022759"/>
    </source>
</evidence>
<dbReference type="InterPro" id="IPR001257">
    <property type="entry name" value="Parvovirus_NS1_helicase"/>
</dbReference>